<dbReference type="EMBL" id="AYXO01000074">
    <property type="protein sequence ID" value="ETA04567.1"/>
    <property type="molecule type" value="Genomic_DNA"/>
</dbReference>
<dbReference type="SUPFAM" id="SSF46689">
    <property type="entry name" value="Homeodomain-like"/>
    <property type="match status" value="1"/>
</dbReference>
<name>W9D884_9ACTN</name>
<reference evidence="7 8" key="1">
    <citation type="journal article" date="2014" name="Genome Announc.">
        <title>Draft Genome Sequence of Gordonia alkanivorans Strain CGMCC6845, a Halotolerant Hydrocarbon-Degrading Bacterium.</title>
        <authorList>
            <person name="Wang X."/>
            <person name="Jin D."/>
            <person name="Zhou L."/>
            <person name="Wu L."/>
            <person name="An W."/>
            <person name="Zhao L."/>
        </authorList>
    </citation>
    <scope>NUCLEOTIDE SEQUENCE [LARGE SCALE GENOMIC DNA]</scope>
    <source>
        <strain evidence="7 8">CGMCC 6845</strain>
    </source>
</reference>
<dbReference type="GO" id="GO:0003700">
    <property type="term" value="F:DNA-binding transcription factor activity"/>
    <property type="evidence" value="ECO:0007669"/>
    <property type="project" value="TreeGrafter"/>
</dbReference>
<dbReference type="PROSITE" id="PS50977">
    <property type="entry name" value="HTH_TETR_2"/>
    <property type="match status" value="1"/>
</dbReference>
<dbReference type="GO" id="GO:0000976">
    <property type="term" value="F:transcription cis-regulatory region binding"/>
    <property type="evidence" value="ECO:0007669"/>
    <property type="project" value="TreeGrafter"/>
</dbReference>
<dbReference type="PATRIC" id="fig|1423140.3.peg.4521"/>
<evidence type="ECO:0000256" key="3">
    <source>
        <dbReference type="ARBA" id="ARBA00023163"/>
    </source>
</evidence>
<organism evidence="7 8">
    <name type="scientific">Gordonia alkanivorans CGMCC 6845</name>
    <dbReference type="NCBI Taxonomy" id="1423140"/>
    <lineage>
        <taxon>Bacteria</taxon>
        <taxon>Bacillati</taxon>
        <taxon>Actinomycetota</taxon>
        <taxon>Actinomycetes</taxon>
        <taxon>Mycobacteriales</taxon>
        <taxon>Gordoniaceae</taxon>
        <taxon>Gordonia</taxon>
    </lineage>
</organism>
<evidence type="ECO:0000256" key="1">
    <source>
        <dbReference type="ARBA" id="ARBA00023015"/>
    </source>
</evidence>
<evidence type="ECO:0000256" key="4">
    <source>
        <dbReference type="PROSITE-ProRule" id="PRU00335"/>
    </source>
</evidence>
<feature type="region of interest" description="Disordered" evidence="5">
    <location>
        <begin position="1"/>
        <end position="34"/>
    </location>
</feature>
<comment type="caution">
    <text evidence="7">The sequence shown here is derived from an EMBL/GenBank/DDBJ whole genome shotgun (WGS) entry which is preliminary data.</text>
</comment>
<keyword evidence="2 4" id="KW-0238">DNA-binding</keyword>
<dbReference type="PANTHER" id="PTHR30055:SF234">
    <property type="entry name" value="HTH-TYPE TRANSCRIPTIONAL REGULATOR BETI"/>
    <property type="match status" value="1"/>
</dbReference>
<dbReference type="PANTHER" id="PTHR30055">
    <property type="entry name" value="HTH-TYPE TRANSCRIPTIONAL REGULATOR RUTR"/>
    <property type="match status" value="1"/>
</dbReference>
<dbReference type="InterPro" id="IPR050109">
    <property type="entry name" value="HTH-type_TetR-like_transc_reg"/>
</dbReference>
<dbReference type="Pfam" id="PF00440">
    <property type="entry name" value="TetR_N"/>
    <property type="match status" value="1"/>
</dbReference>
<dbReference type="InterPro" id="IPR001647">
    <property type="entry name" value="HTH_TetR"/>
</dbReference>
<evidence type="ECO:0000256" key="2">
    <source>
        <dbReference type="ARBA" id="ARBA00023125"/>
    </source>
</evidence>
<feature type="domain" description="HTH tetR-type" evidence="6">
    <location>
        <begin position="36"/>
        <end position="96"/>
    </location>
</feature>
<dbReference type="Proteomes" id="UP000035035">
    <property type="component" value="Unassembled WGS sequence"/>
</dbReference>
<dbReference type="HOGENOM" id="CLU_069356_39_1_11"/>
<dbReference type="Gene3D" id="1.10.357.10">
    <property type="entry name" value="Tetracycline Repressor, domain 2"/>
    <property type="match status" value="1"/>
</dbReference>
<accession>W9D884</accession>
<evidence type="ECO:0000259" key="6">
    <source>
        <dbReference type="PROSITE" id="PS50977"/>
    </source>
</evidence>
<gene>
    <name evidence="7" type="ORF">V525_22815</name>
</gene>
<keyword evidence="8" id="KW-1185">Reference proteome</keyword>
<keyword evidence="3" id="KW-0804">Transcription</keyword>
<dbReference type="AlphaFoldDB" id="W9D884"/>
<evidence type="ECO:0000256" key="5">
    <source>
        <dbReference type="SAM" id="MobiDB-lite"/>
    </source>
</evidence>
<sequence>MSRVSDNLVKDTVNSAAKGKGVRSSNRKVRNTASPADQEAAILAAAGSEFAEVGVRRANIDEVAARAGVSRSTLYRRFPNKEALLYAVANDAYERGMKKLEESVKGMGPKDALVEAFAVGAELVKSDPSLSRIVLTDSEIKSVTAKMTSLFIDMVTDRVAATLRDEGAQMPVEDLLEAVEIHVRLVISLLETPPSDPARTDPQQARAFATKFFAPMIW</sequence>
<proteinExistence type="predicted"/>
<dbReference type="InterPro" id="IPR009057">
    <property type="entry name" value="Homeodomain-like_sf"/>
</dbReference>
<keyword evidence="1" id="KW-0805">Transcription regulation</keyword>
<protein>
    <submittedName>
        <fullName evidence="7">TetR family transcriptional regulator</fullName>
    </submittedName>
</protein>
<dbReference type="PRINTS" id="PR00455">
    <property type="entry name" value="HTHTETR"/>
</dbReference>
<evidence type="ECO:0000313" key="7">
    <source>
        <dbReference type="EMBL" id="ETA04567.1"/>
    </source>
</evidence>
<evidence type="ECO:0000313" key="8">
    <source>
        <dbReference type="Proteomes" id="UP000035035"/>
    </source>
</evidence>
<feature type="DNA-binding region" description="H-T-H motif" evidence="4">
    <location>
        <begin position="59"/>
        <end position="78"/>
    </location>
</feature>